<gene>
    <name evidence="1" type="ORF">A9Z40_01930</name>
</gene>
<reference evidence="2" key="1">
    <citation type="submission" date="2016-06" db="EMBL/GenBank/DDBJ databases">
        <title>Genome sequencing of cellulolytic organisms.</title>
        <authorList>
            <person name="Bohra V."/>
            <person name="Dafale N.A."/>
            <person name="Purohit H.J."/>
        </authorList>
    </citation>
    <scope>NUCLEOTIDE SEQUENCE [LARGE SCALE GENOMIC DNA]</scope>
    <source>
        <strain evidence="2">ND21</strain>
    </source>
</reference>
<comment type="caution">
    <text evidence="1">The sequence shown here is derived from an EMBL/GenBank/DDBJ whole genome shotgun (WGS) entry which is preliminary data.</text>
</comment>
<evidence type="ECO:0000313" key="2">
    <source>
        <dbReference type="Proteomes" id="UP000093918"/>
    </source>
</evidence>
<accession>A0ABX2WJF2</accession>
<keyword evidence="2" id="KW-1185">Reference proteome</keyword>
<dbReference type="Proteomes" id="UP000093918">
    <property type="component" value="Unassembled WGS sequence"/>
</dbReference>
<name>A0ABX2WJF2_9MICO</name>
<protein>
    <submittedName>
        <fullName evidence="1">Uncharacterized protein</fullName>
    </submittedName>
</protein>
<dbReference type="EMBL" id="LZEM01000016">
    <property type="protein sequence ID" value="OAZ41460.1"/>
    <property type="molecule type" value="Genomic_DNA"/>
</dbReference>
<dbReference type="RefSeq" id="WP_064955896.1">
    <property type="nucleotide sequence ID" value="NZ_LZEM01000016.1"/>
</dbReference>
<organism evidence="1 2">
    <name type="scientific">Microbacterium arborescens</name>
    <dbReference type="NCBI Taxonomy" id="33883"/>
    <lineage>
        <taxon>Bacteria</taxon>
        <taxon>Bacillati</taxon>
        <taxon>Actinomycetota</taxon>
        <taxon>Actinomycetes</taxon>
        <taxon>Micrococcales</taxon>
        <taxon>Microbacteriaceae</taxon>
        <taxon>Microbacterium</taxon>
    </lineage>
</organism>
<sequence>MYTEIPLEKRSALAEELRSMPPRVLALFRIPTDLIPMLDAATATIHDLLNDDDPRQWDQKLADGMHYFEAVDFEDKLEARMDAVAQWLENKTADEQKDAVERYMRRFKNGNIPRFLLRLLGSGRYLRLKNAAEKDYALCLLGARRLLRIALPFAQALEDAFSLLSDKERLPFSKTPSAEAAYLQFLLKLDEMIDSFLVKRSMNFSGLGYPARSTELSILDVGIADLIRSLQTLLDVDMETQAAELSDILRRKFRGFEQALNNSDDGVGQAATSLIELIDRLLRTAFSSEEVLEWVSAHRSDDASLVYKKDGKIHPGKRAQILCFAYAGQPPTDESRLNDVLATSIMNVRTAAQKIKHADRGTPEEAEQLRALMQAARGALVFLLRVSWARGTERYEDLQHKFATAA</sequence>
<evidence type="ECO:0000313" key="1">
    <source>
        <dbReference type="EMBL" id="OAZ41460.1"/>
    </source>
</evidence>
<proteinExistence type="predicted"/>